<dbReference type="AlphaFoldDB" id="A0A8S4QV45"/>
<dbReference type="EMBL" id="CAKXAJ010017073">
    <property type="protein sequence ID" value="CAH2216830.1"/>
    <property type="molecule type" value="Genomic_DNA"/>
</dbReference>
<keyword evidence="3" id="KW-1185">Reference proteome</keyword>
<dbReference type="Pfam" id="PF08212">
    <property type="entry name" value="Lipocalin_2"/>
    <property type="match status" value="1"/>
</dbReference>
<dbReference type="OrthoDB" id="565904at2759"/>
<evidence type="ECO:0000313" key="3">
    <source>
        <dbReference type="Proteomes" id="UP000838756"/>
    </source>
</evidence>
<name>A0A8S4QV45_9NEOP</name>
<reference evidence="2" key="1">
    <citation type="submission" date="2022-03" db="EMBL/GenBank/DDBJ databases">
        <authorList>
            <person name="Lindestad O."/>
        </authorList>
    </citation>
    <scope>NUCLEOTIDE SEQUENCE</scope>
</reference>
<comment type="caution">
    <text evidence="2">The sequence shown here is derived from an EMBL/GenBank/DDBJ whole genome shotgun (WGS) entry which is preliminary data.</text>
</comment>
<gene>
    <name evidence="2" type="primary">jg1270</name>
    <name evidence="2" type="ORF">PAEG_LOCUS4787</name>
</gene>
<dbReference type="Proteomes" id="UP000838756">
    <property type="component" value="Unassembled WGS sequence"/>
</dbReference>
<proteinExistence type="predicted"/>
<evidence type="ECO:0000259" key="1">
    <source>
        <dbReference type="Pfam" id="PF08212"/>
    </source>
</evidence>
<evidence type="ECO:0000313" key="2">
    <source>
        <dbReference type="EMBL" id="CAH2216830.1"/>
    </source>
</evidence>
<accession>A0A8S4QV45</accession>
<dbReference type="SUPFAM" id="SSF50814">
    <property type="entry name" value="Lipocalins"/>
    <property type="match status" value="1"/>
</dbReference>
<organism evidence="2 3">
    <name type="scientific">Pararge aegeria aegeria</name>
    <dbReference type="NCBI Taxonomy" id="348720"/>
    <lineage>
        <taxon>Eukaryota</taxon>
        <taxon>Metazoa</taxon>
        <taxon>Ecdysozoa</taxon>
        <taxon>Arthropoda</taxon>
        <taxon>Hexapoda</taxon>
        <taxon>Insecta</taxon>
        <taxon>Pterygota</taxon>
        <taxon>Neoptera</taxon>
        <taxon>Endopterygota</taxon>
        <taxon>Lepidoptera</taxon>
        <taxon>Glossata</taxon>
        <taxon>Ditrysia</taxon>
        <taxon>Papilionoidea</taxon>
        <taxon>Nymphalidae</taxon>
        <taxon>Satyrinae</taxon>
        <taxon>Satyrini</taxon>
        <taxon>Parargina</taxon>
        <taxon>Pararge</taxon>
    </lineage>
</organism>
<dbReference type="InterPro" id="IPR000566">
    <property type="entry name" value="Lipocln_cytosolic_FA-bd_dom"/>
</dbReference>
<dbReference type="Gene3D" id="2.40.128.20">
    <property type="match status" value="1"/>
</dbReference>
<sequence>DSFGTGIWFEAARYKNKMEKNGNCGYAEYTPKGDGMGVKNYDVAFGKKRLIEGSAKLAADAGKTGKMIFSYPYGG</sequence>
<feature type="domain" description="Lipocalin/cytosolic fatty-acid binding" evidence="1">
    <location>
        <begin position="6"/>
        <end position="71"/>
    </location>
</feature>
<protein>
    <submittedName>
        <fullName evidence="2">Jg1270 protein</fullName>
    </submittedName>
</protein>
<feature type="non-terminal residue" evidence="2">
    <location>
        <position position="1"/>
    </location>
</feature>
<dbReference type="InterPro" id="IPR012674">
    <property type="entry name" value="Calycin"/>
</dbReference>